<dbReference type="InterPro" id="IPR045584">
    <property type="entry name" value="Pilin-like"/>
</dbReference>
<organism evidence="2">
    <name type="scientific">marine metagenome</name>
    <dbReference type="NCBI Taxonomy" id="408172"/>
    <lineage>
        <taxon>unclassified sequences</taxon>
        <taxon>metagenomes</taxon>
        <taxon>ecological metagenomes</taxon>
    </lineage>
</organism>
<dbReference type="SUPFAM" id="SSF54523">
    <property type="entry name" value="Pili subunits"/>
    <property type="match status" value="1"/>
</dbReference>
<name>A0A382HUV5_9ZZZZ</name>
<keyword evidence="1" id="KW-0812">Transmembrane</keyword>
<dbReference type="EMBL" id="UINC01063433">
    <property type="protein sequence ID" value="SVB91070.1"/>
    <property type="molecule type" value="Genomic_DNA"/>
</dbReference>
<keyword evidence="1" id="KW-1133">Transmembrane helix</keyword>
<feature type="transmembrane region" description="Helical" evidence="1">
    <location>
        <begin position="6"/>
        <end position="23"/>
    </location>
</feature>
<dbReference type="Pfam" id="PF07963">
    <property type="entry name" value="N_methyl"/>
    <property type="match status" value="1"/>
</dbReference>
<feature type="non-terminal residue" evidence="2">
    <location>
        <position position="24"/>
    </location>
</feature>
<evidence type="ECO:0000313" key="2">
    <source>
        <dbReference type="EMBL" id="SVB91070.1"/>
    </source>
</evidence>
<protein>
    <submittedName>
        <fullName evidence="2">Uncharacterized protein</fullName>
    </submittedName>
</protein>
<proteinExistence type="predicted"/>
<dbReference type="NCBIfam" id="TIGR02532">
    <property type="entry name" value="IV_pilin_GFxxxE"/>
    <property type="match status" value="1"/>
</dbReference>
<gene>
    <name evidence="2" type="ORF">METZ01_LOCUS243924</name>
</gene>
<reference evidence="2" key="1">
    <citation type="submission" date="2018-05" db="EMBL/GenBank/DDBJ databases">
        <authorList>
            <person name="Lanie J.A."/>
            <person name="Ng W.-L."/>
            <person name="Kazmierczak K.M."/>
            <person name="Andrzejewski T.M."/>
            <person name="Davidsen T.M."/>
            <person name="Wayne K.J."/>
            <person name="Tettelin H."/>
            <person name="Glass J.I."/>
            <person name="Rusch D."/>
            <person name="Podicherti R."/>
            <person name="Tsui H.-C.T."/>
            <person name="Winkler M.E."/>
        </authorList>
    </citation>
    <scope>NUCLEOTIDE SEQUENCE</scope>
</reference>
<dbReference type="Gene3D" id="3.30.700.10">
    <property type="entry name" value="Glycoprotein, Type 4 Pilin"/>
    <property type="match status" value="1"/>
</dbReference>
<dbReference type="InterPro" id="IPR012902">
    <property type="entry name" value="N_methyl_site"/>
</dbReference>
<sequence>MRKTQAFTLIELLVVIAIIAILAG</sequence>
<dbReference type="AlphaFoldDB" id="A0A382HUV5"/>
<keyword evidence="1" id="KW-0472">Membrane</keyword>
<evidence type="ECO:0000256" key="1">
    <source>
        <dbReference type="SAM" id="Phobius"/>
    </source>
</evidence>
<accession>A0A382HUV5</accession>